<accession>A0ABR3GSV4</accession>
<comment type="pathway">
    <text evidence="2">Protein modification; protein glycosylation.</text>
</comment>
<comment type="similarity">
    <text evidence="3 10">Belongs to the RFT1 family.</text>
</comment>
<dbReference type="Pfam" id="PF04506">
    <property type="entry name" value="Rft-1"/>
    <property type="match status" value="1"/>
</dbReference>
<evidence type="ECO:0000256" key="2">
    <source>
        <dbReference type="ARBA" id="ARBA00004922"/>
    </source>
</evidence>
<feature type="transmembrane region" description="Helical" evidence="10">
    <location>
        <begin position="223"/>
        <end position="242"/>
    </location>
</feature>
<sequence>MAPKQPPKPSERARQSLLSASAEGAKFLILLQVGSRMLTFIVNQVLLRFLSPELLGISVQLELFMISVLYFSRESLRTALQRHTAEPALEKELGKEKQKEDVGGLLVEGTLAAQSQTVVNLSLLTVPLGVVFAAVLALFYSRSFASSETAAQPYFSHSIALYTLATLLELVSEPCFALAQQKLLYKLRAGAESAAAFARCVLTCGLTVYAARVAHIEGGLGPLPFAVGQVGYAVVLLGVYWWRCFGLAQAEGFSMGLKGIGSSSGTYKYALFHTPLSILTASMWLQSFIKHLLTHLDSLLIAILTSPHDQGIYALAANYGSLLARMLFQPIEEASRNLFAKLLSTTTPSSDPTTKVTTVEPENVKSAANILTIILKLYAIFSLFLLALAPPFAPLLLSLLLGNRWGGSEAGTVLSAYCYYIPLLAINGVTEAFVQSVATERELAKQSAWMGLFSGLFAGTGWVFLGLLGWGAKGLVVANSVGMVLRVLWSGVFIGSYFGRNSLGEEKGGKAENKVWSARKVLPSPILVSVAVGIGAAARGVVGSGVGLVKEIGMGGALGLGLVAACVIMERRFFEECLVMFRSTRAK</sequence>
<feature type="transmembrane region" description="Helical" evidence="10">
    <location>
        <begin position="54"/>
        <end position="72"/>
    </location>
</feature>
<feature type="transmembrane region" description="Helical" evidence="10">
    <location>
        <begin position="450"/>
        <end position="470"/>
    </location>
</feature>
<dbReference type="PANTHER" id="PTHR13117">
    <property type="entry name" value="ENDOPLASMIC RETICULUM MULTISPAN TRANSMEMBRANE PROTEIN-RELATED"/>
    <property type="match status" value="1"/>
</dbReference>
<feature type="transmembrane region" description="Helical" evidence="10">
    <location>
        <begin position="476"/>
        <end position="500"/>
    </location>
</feature>
<evidence type="ECO:0000256" key="4">
    <source>
        <dbReference type="ARBA" id="ARBA00022692"/>
    </source>
</evidence>
<evidence type="ECO:0000256" key="5">
    <source>
        <dbReference type="ARBA" id="ARBA00022824"/>
    </source>
</evidence>
<name>A0ABR3GSV4_9PEZI</name>
<evidence type="ECO:0000256" key="1">
    <source>
        <dbReference type="ARBA" id="ARBA00004477"/>
    </source>
</evidence>
<feature type="transmembrane region" description="Helical" evidence="10">
    <location>
        <begin position="521"/>
        <end position="542"/>
    </location>
</feature>
<evidence type="ECO:0000256" key="6">
    <source>
        <dbReference type="ARBA" id="ARBA00022989"/>
    </source>
</evidence>
<dbReference type="Proteomes" id="UP001447188">
    <property type="component" value="Unassembled WGS sequence"/>
</dbReference>
<keyword evidence="5 10" id="KW-0256">Endoplasmic reticulum</keyword>
<feature type="transmembrane region" description="Helical" evidence="10">
    <location>
        <begin position="377"/>
        <end position="399"/>
    </location>
</feature>
<evidence type="ECO:0000256" key="7">
    <source>
        <dbReference type="ARBA" id="ARBA00023136"/>
    </source>
</evidence>
<keyword evidence="12" id="KW-1185">Reference proteome</keyword>
<keyword evidence="4 10" id="KW-0812">Transmembrane</keyword>
<protein>
    <recommendedName>
        <fullName evidence="8 10">Man(5)GlcNAc(2)-PP-dolichol translocation protein RFT1</fullName>
    </recommendedName>
</protein>
<comment type="function">
    <text evidence="9 10">Intramembrane glycolipid transporter that operates in the biosynthetic pathway of dolichol-linked oligosaccharides, the glycan precursors employed in protein asparagine (N)-glycosylation. The sequential addition of sugars to dolichol pyrophosphate produces dolichol-linked oligosaccharides containing fourteen sugars, including two GlcNAcs, nine mannoses and three glucoses. Once assembled, the oligosaccharide is transferred from the lipid to nascent proteins by oligosaccharyltransferases. The assembly of dolichol-linked oligosaccharides begins on the cytosolic side of the endoplasmic reticulum membrane and finishes in its lumen. RFT1 could mediate the translocation of the cytosolically oriented intermediate DolPP-GlcNAc2Man5, produced by ALG11, into the ER lumen where dolichol-linked oligosaccharides assembly continues. However, the intramembrane lipid transporter activity could not be confirmed in vitro.</text>
</comment>
<keyword evidence="10" id="KW-0813">Transport</keyword>
<dbReference type="InterPro" id="IPR007594">
    <property type="entry name" value="RFT1"/>
</dbReference>
<keyword evidence="6 10" id="KW-1133">Transmembrane helix</keyword>
<evidence type="ECO:0000256" key="9">
    <source>
        <dbReference type="ARBA" id="ARBA00045912"/>
    </source>
</evidence>
<comment type="subcellular location">
    <subcellularLocation>
        <location evidence="1 10">Endoplasmic reticulum membrane</location>
        <topology evidence="1 10">Multi-pass membrane protein</topology>
    </subcellularLocation>
</comment>
<evidence type="ECO:0000313" key="12">
    <source>
        <dbReference type="Proteomes" id="UP001447188"/>
    </source>
</evidence>
<keyword evidence="7 10" id="KW-0472">Membrane</keyword>
<evidence type="ECO:0000256" key="3">
    <source>
        <dbReference type="ARBA" id="ARBA00010288"/>
    </source>
</evidence>
<feature type="transmembrane region" description="Helical" evidence="10">
    <location>
        <begin position="554"/>
        <end position="574"/>
    </location>
</feature>
<feature type="transmembrane region" description="Helical" evidence="10">
    <location>
        <begin position="118"/>
        <end position="139"/>
    </location>
</feature>
<feature type="transmembrane region" description="Helical" evidence="10">
    <location>
        <begin position="159"/>
        <end position="179"/>
    </location>
</feature>
<organism evidence="11 12">
    <name type="scientific">Discina gigas</name>
    <dbReference type="NCBI Taxonomy" id="1032678"/>
    <lineage>
        <taxon>Eukaryota</taxon>
        <taxon>Fungi</taxon>
        <taxon>Dikarya</taxon>
        <taxon>Ascomycota</taxon>
        <taxon>Pezizomycotina</taxon>
        <taxon>Pezizomycetes</taxon>
        <taxon>Pezizales</taxon>
        <taxon>Discinaceae</taxon>
        <taxon>Discina</taxon>
    </lineage>
</organism>
<feature type="transmembrane region" description="Helical" evidence="10">
    <location>
        <begin position="191"/>
        <end position="211"/>
    </location>
</feature>
<dbReference type="PANTHER" id="PTHR13117:SF5">
    <property type="entry name" value="PROTEIN RFT1 HOMOLOG"/>
    <property type="match status" value="1"/>
</dbReference>
<dbReference type="EMBL" id="JBBBZM010000017">
    <property type="protein sequence ID" value="KAL0638890.1"/>
    <property type="molecule type" value="Genomic_DNA"/>
</dbReference>
<gene>
    <name evidence="11" type="primary">RFT1_1</name>
    <name evidence="11" type="ORF">Q9L58_002121</name>
</gene>
<evidence type="ECO:0000256" key="8">
    <source>
        <dbReference type="ARBA" id="ARBA00044793"/>
    </source>
</evidence>
<reference evidence="11 12" key="1">
    <citation type="submission" date="2024-02" db="EMBL/GenBank/DDBJ databases">
        <title>Discinaceae phylogenomics.</title>
        <authorList>
            <person name="Dirks A.C."/>
            <person name="James T.Y."/>
        </authorList>
    </citation>
    <scope>NUCLEOTIDE SEQUENCE [LARGE SCALE GENOMIC DNA]</scope>
    <source>
        <strain evidence="11 12">ACD0624</strain>
    </source>
</reference>
<comment type="caution">
    <text evidence="11">The sequence shown here is derived from an EMBL/GenBank/DDBJ whole genome shotgun (WGS) entry which is preliminary data.</text>
</comment>
<proteinExistence type="inferred from homology"/>
<evidence type="ECO:0000313" key="11">
    <source>
        <dbReference type="EMBL" id="KAL0638890.1"/>
    </source>
</evidence>
<evidence type="ECO:0000256" key="10">
    <source>
        <dbReference type="RuleBase" id="RU365067"/>
    </source>
</evidence>